<comment type="catalytic activity">
    <reaction evidence="20">
        <text>hydrogencarbonate + acetyl-CoA + ATP = malonyl-CoA + ADP + phosphate + H(+)</text>
        <dbReference type="Rhea" id="RHEA:11308"/>
        <dbReference type="ChEBI" id="CHEBI:15378"/>
        <dbReference type="ChEBI" id="CHEBI:17544"/>
        <dbReference type="ChEBI" id="CHEBI:30616"/>
        <dbReference type="ChEBI" id="CHEBI:43474"/>
        <dbReference type="ChEBI" id="CHEBI:57288"/>
        <dbReference type="ChEBI" id="CHEBI:57384"/>
        <dbReference type="ChEBI" id="CHEBI:456216"/>
        <dbReference type="EC" id="6.4.1.2"/>
    </reaction>
</comment>
<dbReference type="InterPro" id="IPR001882">
    <property type="entry name" value="Biotin_BS"/>
</dbReference>
<dbReference type="InterPro" id="IPR005481">
    <property type="entry name" value="BC-like_N"/>
</dbReference>
<dbReference type="GO" id="GO:0006633">
    <property type="term" value="P:fatty acid biosynthetic process"/>
    <property type="evidence" value="ECO:0007669"/>
    <property type="project" value="UniProtKB-KW"/>
</dbReference>
<dbReference type="Pfam" id="PF02785">
    <property type="entry name" value="Biotin_carb_C"/>
    <property type="match status" value="1"/>
</dbReference>
<evidence type="ECO:0000256" key="10">
    <source>
        <dbReference type="ARBA" id="ARBA00022723"/>
    </source>
</evidence>
<keyword evidence="9" id="KW-0436">Ligase</keyword>
<dbReference type="Gene3D" id="2.40.460.10">
    <property type="entry name" value="Biotin dependent carboxylase carboxyltransferase"/>
    <property type="match status" value="1"/>
</dbReference>
<dbReference type="Gene3D" id="3.30.1490.20">
    <property type="entry name" value="ATP-grasp fold, A domain"/>
    <property type="match status" value="1"/>
</dbReference>
<dbReference type="Pfam" id="PF21385">
    <property type="entry name" value="ACCA_BT"/>
    <property type="match status" value="1"/>
</dbReference>
<evidence type="ECO:0000256" key="13">
    <source>
        <dbReference type="ARBA" id="ARBA00022840"/>
    </source>
</evidence>
<evidence type="ECO:0000256" key="19">
    <source>
        <dbReference type="ARBA" id="ARBA00023268"/>
    </source>
</evidence>
<dbReference type="InterPro" id="IPR013815">
    <property type="entry name" value="ATP_grasp_subdomain_1"/>
</dbReference>
<dbReference type="PANTHER" id="PTHR45728">
    <property type="entry name" value="ACETYL-COA CARBOXYLASE, ISOFORM A"/>
    <property type="match status" value="1"/>
</dbReference>
<evidence type="ECO:0000256" key="2">
    <source>
        <dbReference type="ARBA" id="ARBA00004514"/>
    </source>
</evidence>
<dbReference type="Gene3D" id="3.30.470.20">
    <property type="entry name" value="ATP-grasp fold, B domain"/>
    <property type="match status" value="1"/>
</dbReference>
<dbReference type="PROSITE" id="PS50980">
    <property type="entry name" value="COA_CT_NTER"/>
    <property type="match status" value="1"/>
</dbReference>
<dbReference type="Gene3D" id="3.40.50.20">
    <property type="match status" value="1"/>
</dbReference>
<dbReference type="GO" id="GO:0003989">
    <property type="term" value="F:acetyl-CoA carboxylase activity"/>
    <property type="evidence" value="ECO:0007669"/>
    <property type="project" value="UniProtKB-EC"/>
</dbReference>
<organism evidence="28 29">
    <name type="scientific">Corchorus capsularis</name>
    <name type="common">Jute</name>
    <dbReference type="NCBI Taxonomy" id="210143"/>
    <lineage>
        <taxon>Eukaryota</taxon>
        <taxon>Viridiplantae</taxon>
        <taxon>Streptophyta</taxon>
        <taxon>Embryophyta</taxon>
        <taxon>Tracheophyta</taxon>
        <taxon>Spermatophyta</taxon>
        <taxon>Magnoliopsida</taxon>
        <taxon>eudicotyledons</taxon>
        <taxon>Gunneridae</taxon>
        <taxon>Pentapetalae</taxon>
        <taxon>rosids</taxon>
        <taxon>malvids</taxon>
        <taxon>Malvales</taxon>
        <taxon>Malvaceae</taxon>
        <taxon>Grewioideae</taxon>
        <taxon>Apeibeae</taxon>
        <taxon>Corchorus</taxon>
    </lineage>
</organism>
<dbReference type="PROSITE" id="PS50979">
    <property type="entry name" value="BC"/>
    <property type="match status" value="1"/>
</dbReference>
<dbReference type="InterPro" id="IPR011761">
    <property type="entry name" value="ATP-grasp"/>
</dbReference>
<dbReference type="Gene3D" id="2.40.50.100">
    <property type="match status" value="1"/>
</dbReference>
<dbReference type="FunFam" id="3.30.1490.20:FF:000003">
    <property type="entry name" value="acetyl-CoA carboxylase isoform X1"/>
    <property type="match status" value="1"/>
</dbReference>
<comment type="catalytic activity">
    <reaction evidence="21">
        <text>N(6)-biotinyl-L-lysyl-[protein] + hydrogencarbonate + ATP = N(6)-carboxybiotinyl-L-lysyl-[protein] + ADP + phosphate + H(+)</text>
        <dbReference type="Rhea" id="RHEA:13501"/>
        <dbReference type="Rhea" id="RHEA-COMP:10505"/>
        <dbReference type="Rhea" id="RHEA-COMP:10506"/>
        <dbReference type="ChEBI" id="CHEBI:15378"/>
        <dbReference type="ChEBI" id="CHEBI:17544"/>
        <dbReference type="ChEBI" id="CHEBI:30616"/>
        <dbReference type="ChEBI" id="CHEBI:43474"/>
        <dbReference type="ChEBI" id="CHEBI:83144"/>
        <dbReference type="ChEBI" id="CHEBI:83145"/>
        <dbReference type="ChEBI" id="CHEBI:456216"/>
        <dbReference type="EC" id="6.3.4.14"/>
    </reaction>
</comment>
<dbReference type="Gene3D" id="3.90.1770.10">
    <property type="entry name" value="PreATP-grasp domain"/>
    <property type="match status" value="1"/>
</dbReference>
<evidence type="ECO:0000256" key="1">
    <source>
        <dbReference type="ARBA" id="ARBA00001953"/>
    </source>
</evidence>
<dbReference type="PANTHER" id="PTHR45728:SF3">
    <property type="entry name" value="ACETYL-COA CARBOXYLASE"/>
    <property type="match status" value="1"/>
</dbReference>
<dbReference type="GO" id="GO:0005524">
    <property type="term" value="F:ATP binding"/>
    <property type="evidence" value="ECO:0007669"/>
    <property type="project" value="UniProtKB-UniRule"/>
</dbReference>
<feature type="domain" description="CoA carboxyltransferase N-terminal" evidence="26">
    <location>
        <begin position="1506"/>
        <end position="1845"/>
    </location>
</feature>
<dbReference type="FunFam" id="2.40.50.100:FF:000005">
    <property type="entry name" value="Acetyl-CoA carboxylase 1"/>
    <property type="match status" value="1"/>
</dbReference>
<keyword evidence="17" id="KW-0464">Manganese</keyword>
<dbReference type="GO" id="GO:0046872">
    <property type="term" value="F:metal ion binding"/>
    <property type="evidence" value="ECO:0007669"/>
    <property type="project" value="UniProtKB-KW"/>
</dbReference>
<comment type="caution">
    <text evidence="28">The sequence shown here is derived from an EMBL/GenBank/DDBJ whole genome shotgun (WGS) entry which is preliminary data.</text>
</comment>
<dbReference type="Pfam" id="PF00364">
    <property type="entry name" value="Biotin_lipoyl"/>
    <property type="match status" value="1"/>
</dbReference>
<dbReference type="InterPro" id="IPR034733">
    <property type="entry name" value="AcCoA_carboxyl_beta"/>
</dbReference>
<evidence type="ECO:0000256" key="17">
    <source>
        <dbReference type="ARBA" id="ARBA00023211"/>
    </source>
</evidence>
<comment type="subunit">
    <text evidence="4">Homodimer.</text>
</comment>
<evidence type="ECO:0000259" key="24">
    <source>
        <dbReference type="PROSITE" id="PS50975"/>
    </source>
</evidence>
<dbReference type="InterPro" id="IPR049074">
    <property type="entry name" value="ACCA_BT"/>
</dbReference>
<dbReference type="SUPFAM" id="SSF56059">
    <property type="entry name" value="Glutathione synthetase ATP-binding domain-like"/>
    <property type="match status" value="1"/>
</dbReference>
<keyword evidence="7" id="KW-0021">Allosteric enzyme</keyword>
<dbReference type="OMA" id="PTPKGHC"/>
<dbReference type="GO" id="GO:0004075">
    <property type="term" value="F:biotin carboxylase activity"/>
    <property type="evidence" value="ECO:0007669"/>
    <property type="project" value="UniProtKB-EC"/>
</dbReference>
<dbReference type="Pfam" id="PF02786">
    <property type="entry name" value="CPSase_L_D2"/>
    <property type="match status" value="1"/>
</dbReference>
<evidence type="ECO:0000256" key="8">
    <source>
        <dbReference type="ARBA" id="ARBA00022553"/>
    </source>
</evidence>
<evidence type="ECO:0000256" key="14">
    <source>
        <dbReference type="ARBA" id="ARBA00022842"/>
    </source>
</evidence>
<gene>
    <name evidence="28" type="ORF">CCACVL1_09995</name>
</gene>
<evidence type="ECO:0000256" key="16">
    <source>
        <dbReference type="ARBA" id="ARBA00023160"/>
    </source>
</evidence>
<dbReference type="GO" id="GO:0005829">
    <property type="term" value="C:cytosol"/>
    <property type="evidence" value="ECO:0007669"/>
    <property type="project" value="UniProtKB-SubCell"/>
</dbReference>
<dbReference type="PROSITE" id="PS50989">
    <property type="entry name" value="COA_CT_CTER"/>
    <property type="match status" value="1"/>
</dbReference>
<evidence type="ECO:0000256" key="20">
    <source>
        <dbReference type="ARBA" id="ARBA00048065"/>
    </source>
</evidence>
<sequence>MSEAQRKSTMAGAGRGNNGYVNGVLPIRSPATISEVDEFCFALGGKKPIHSILIANNGMAAVKFIRSVRTWAYETFGTEKAILLVAMATPEDMRINAEHIRIADQFVEVPGGTNNNNYANVQLIVEMAEITHVDAVWPGWGHASENPELPDALNAKGIIFLGPPAVSMAALGDKIGSSLIAQAAEVPTLPWSGSHVKIPADSCLVAIPDEIYSKACVYTTEEAVASCQVVGYPAMIKASWGGGGKGIRKVHNDDEVRALFKQVQGEVPGSPIFIMKVASQSRHLEVQLLCDQHGNVAALHSRDCSVQRRHQKIIEEGPITVAPLETVKKLEQAARRLAKSVNYVGAATVEYLYSMDTGEYYFLELNPRLQVEHPVTEWIAEVNLPAAQVAVGMGIPLWQIPEIRRFYGMEHGGGYDSWRKTSVVATPFDFDKAESTRPKGHCVAVRVTSEDPDDGFKPTSGKVQELSFKSKPNVWAYFSVKSGGGIHEFSDSQFGHVFAFGESRPLAIANMVLGLKEIQIRGEIRTNVDYTIDLLHASDYRENKIHTGWLDSRIAMRVRAERPPWYLSVVGGALYKASTSSAAMVSDYIGYLEKGQIPPKHISLVHSQVSLNIEGSKYTIDMVRGGPGSYRLKLNQSEIEAEIHTLRDGGLLMQLDGNSHVIYAEEEAAGTRLLIDGRTCLLQNDHDPSKLVAETPCKLLRFLVSDGCHIDADTPYAEVEVMKMCMPLLSPASGMIQFKISEGQAMQAGELIARLDLDDPSAVRKAEPFHGSFPVLGPPTAISGKVHQRCAASLNAARMILAGYEHNIDEVVQSLLTCLDSPELPFLQWQECISVLATRLPKNLKNELESKYKGFEVVSSSQNIDFPAKLLKGVLESHLSSCPEKERGSLERLIEPLMSLVKSYEGGRESHARVIVRSLFEEYLSVEELFSDNIQADVIERLRLQYKKDLLKVVDIVLSHQGVKSKNKLILRLMEQLVYPNPAAYRDQLIRFSALNHTSYSELALKASQLLEQTKLSELRSSIARSLSELEMFTEDGETMDTPKRKSAINERMEDLVSAPLAVEDALVGLFDHSDHTLQRRVVETYVRRLYQPYLVKGSVRMQWHRSGLIASWEFLEEHIERKNGSEEQMSDKPLVEKHSEKKWGAMVIIKSLQFLPAIINAALRETTHNLHEETSNGSLEPTSFGNMMHIALVGINNQMSLLQDSGDEDQAQERINKLAKILKDKEVGSSLRSAGVGVISCIIQRDEGRTPMRHSFHWSAEKLYYEEEPLLRHLEPPLSIYLELDKLKGYENIRYTPSRDRQWHLYTVVDKPVPIQRMFLRTLVRQPTTDDGLTAYRGLDVDVMRNQWAMSFTSRSILRSLLAAMEELELNVHNATLKSDHAHMYLCILREQQINDLVPYPKRVDLDDGQEEAAAESILEELAQEIHALVGVRMHKLGVCEWEVKLWMASSGQANGAWRVVVTNVTGQTCTVHIYRELEDTSKHRVVHHSLSVRGPLHGVPVNSQYQPLSVLDRKRLLARKSNTTYCYDFPLAFETALQQLWASQFPGTKRPKDKVVLKVTELVFADQKGNWGTPLIPVERQPGLNDVGMVAWCMELSTPEFPSGRTILIVANDVTFKAGSFGPREDAFFLAVTDLACTKKLPLIYLAANSGARIGVAEEVKACFKVGWSDEFSPERGFQYVYLTPEDYARIGSSVIAHEMKLESGECRWVIDTIVGKEDGLGVENLTGSGAIAGAYSRAYKETFTLTYVTGRTVGIGAYLARLGMRCIQRLDQPIILTGFSALNKLLGREVYSSHMQLGGPKIMATNGVVHLTVSDDLEGVSAILNWLSCIPPHIGGPVPILKPSDPPERPVEYFPENSCDPRAAISGTLDSDGNWKGGIFDRDSFVETLEGWARTVVTGRAKLGGIPVGIVAVETQTVMQVIPADPGQLDSHERVVPQAGQVWFPDSATKTAQAIMDFNREELPLFILANWRGFSGGQRDLFEGILQAGSTIVENLRTYRQPVFVYIPMMGELRGGAWVVVDSRINSDHIEMYAERTAKGNVLEPEGMIEIKFRTKELHECMGRLDQRLISLKAELQEAKSSGAYSKMESLQQQIRTREKQLLPVYTQIATKFAELHDTSLRMAAKGVIKEVVDWDRSRSFFYRRLRRRIAESSLVKIVKDAAGDQLSHKSAMDLIKKWFLYSDVAKGREDAWVNDEAFFSWKDDERNYSEELKELRVQKVLLQLTNIGNSASDMQALPQGLAALLSKMEPSSRAEIVNELRKVLG</sequence>
<dbReference type="SUPFAM" id="SSF51246">
    <property type="entry name" value="Rudiment single hybrid motif"/>
    <property type="match status" value="1"/>
</dbReference>
<dbReference type="CDD" id="cd06850">
    <property type="entry name" value="biotinyl_domain"/>
    <property type="match status" value="1"/>
</dbReference>
<dbReference type="UniPathway" id="UPA00655">
    <property type="reaction ID" value="UER00711"/>
</dbReference>
<dbReference type="InterPro" id="IPR011054">
    <property type="entry name" value="Rudment_hybrid_motif"/>
</dbReference>
<dbReference type="InterPro" id="IPR000089">
    <property type="entry name" value="Biotin_lipoyl"/>
</dbReference>
<proteinExistence type="predicted"/>
<dbReference type="Pfam" id="PF08326">
    <property type="entry name" value="ACC_central"/>
    <property type="match status" value="1"/>
</dbReference>
<evidence type="ECO:0000256" key="5">
    <source>
        <dbReference type="ARBA" id="ARBA00022490"/>
    </source>
</evidence>
<dbReference type="InterPro" id="IPR013537">
    <property type="entry name" value="AcCoA_COase_cen"/>
</dbReference>
<feature type="domain" description="Lipoyl-binding" evidence="23">
    <location>
        <begin position="682"/>
        <end position="756"/>
    </location>
</feature>
<evidence type="ECO:0000256" key="22">
    <source>
        <dbReference type="PROSITE-ProRule" id="PRU00409"/>
    </source>
</evidence>
<protein>
    <submittedName>
        <fullName evidence="28">Carboxyl transferase</fullName>
    </submittedName>
</protein>
<dbReference type="Pfam" id="PF00289">
    <property type="entry name" value="Biotin_carb_N"/>
    <property type="match status" value="1"/>
</dbReference>
<feature type="domain" description="ATP-grasp" evidence="24">
    <location>
        <begin position="201"/>
        <end position="395"/>
    </location>
</feature>
<dbReference type="Gene3D" id="3.90.226.10">
    <property type="entry name" value="2-enoyl-CoA Hydratase, Chain A, domain 1"/>
    <property type="match status" value="2"/>
</dbReference>
<evidence type="ECO:0000259" key="27">
    <source>
        <dbReference type="PROSITE" id="PS50989"/>
    </source>
</evidence>
<evidence type="ECO:0000313" key="29">
    <source>
        <dbReference type="Proteomes" id="UP000188268"/>
    </source>
</evidence>
<dbReference type="InterPro" id="IPR029045">
    <property type="entry name" value="ClpP/crotonase-like_dom_sf"/>
</dbReference>
<evidence type="ECO:0000256" key="6">
    <source>
        <dbReference type="ARBA" id="ARBA00022516"/>
    </source>
</evidence>
<dbReference type="FunFam" id="3.90.226.10:FF:000010">
    <property type="entry name" value="acetyl-CoA carboxylase isoform X2"/>
    <property type="match status" value="1"/>
</dbReference>
<dbReference type="PROSITE" id="PS00867">
    <property type="entry name" value="CPSASE_2"/>
    <property type="match status" value="1"/>
</dbReference>
<feature type="domain" description="CoA carboxyltransferase C-terminal" evidence="27">
    <location>
        <begin position="1849"/>
        <end position="2164"/>
    </location>
</feature>
<dbReference type="InterPro" id="IPR016185">
    <property type="entry name" value="PreATP-grasp_dom_sf"/>
</dbReference>
<dbReference type="SMART" id="SM00878">
    <property type="entry name" value="Biotin_carb_C"/>
    <property type="match status" value="1"/>
</dbReference>
<keyword evidence="28" id="KW-0808">Transferase</keyword>
<dbReference type="OrthoDB" id="196847at2759"/>
<evidence type="ECO:0000256" key="4">
    <source>
        <dbReference type="ARBA" id="ARBA00011738"/>
    </source>
</evidence>
<dbReference type="PROSITE" id="PS50968">
    <property type="entry name" value="BIOTINYL_LIPOYL"/>
    <property type="match status" value="1"/>
</dbReference>
<dbReference type="FunFam" id="3.40.50.20:FF:000005">
    <property type="entry name" value="acetyl-CoA carboxylase isoform X2"/>
    <property type="match status" value="1"/>
</dbReference>
<dbReference type="FunFam" id="3.30.470.20:FF:000043">
    <property type="entry name" value="acetyl-CoA carboxylase 1-like"/>
    <property type="match status" value="1"/>
</dbReference>
<dbReference type="Gramene" id="OMO85801">
    <property type="protein sequence ID" value="OMO85801"/>
    <property type="gene ID" value="CCACVL1_09995"/>
</dbReference>
<keyword evidence="13 22" id="KW-0067">ATP-binding</keyword>
<evidence type="ECO:0000256" key="7">
    <source>
        <dbReference type="ARBA" id="ARBA00022533"/>
    </source>
</evidence>
<dbReference type="GO" id="GO:0016740">
    <property type="term" value="F:transferase activity"/>
    <property type="evidence" value="ECO:0007669"/>
    <property type="project" value="UniProtKB-KW"/>
</dbReference>
<reference evidence="28 29" key="1">
    <citation type="submission" date="2013-09" db="EMBL/GenBank/DDBJ databases">
        <title>Corchorus capsularis genome sequencing.</title>
        <authorList>
            <person name="Alam M."/>
            <person name="Haque M.S."/>
            <person name="Islam M.S."/>
            <person name="Emdad E.M."/>
            <person name="Islam M.M."/>
            <person name="Ahmed B."/>
            <person name="Halim A."/>
            <person name="Hossen Q.M.M."/>
            <person name="Hossain M.Z."/>
            <person name="Ahmed R."/>
            <person name="Khan M.M."/>
            <person name="Islam R."/>
            <person name="Rashid M.M."/>
            <person name="Khan S.A."/>
            <person name="Rahman M.S."/>
            <person name="Alam M."/>
        </authorList>
    </citation>
    <scope>NUCLEOTIDE SEQUENCE [LARGE SCALE GENOMIC DNA]</scope>
    <source>
        <strain evidence="29">cv. CVL-1</strain>
        <tissue evidence="28">Whole seedling</tissue>
    </source>
</reference>
<accession>A0A1R3IT84</accession>
<comment type="subcellular location">
    <subcellularLocation>
        <location evidence="2">Cytoplasm</location>
        <location evidence="2">Cytosol</location>
    </subcellularLocation>
</comment>
<name>A0A1R3IT84_COCAP</name>
<evidence type="ECO:0000256" key="18">
    <source>
        <dbReference type="ARBA" id="ARBA00023267"/>
    </source>
</evidence>
<evidence type="ECO:0000256" key="11">
    <source>
        <dbReference type="ARBA" id="ARBA00022741"/>
    </source>
</evidence>
<comment type="cofactor">
    <cofactor evidence="1">
        <name>biotin</name>
        <dbReference type="ChEBI" id="CHEBI:57586"/>
    </cofactor>
</comment>
<evidence type="ECO:0000313" key="28">
    <source>
        <dbReference type="EMBL" id="OMO85801.1"/>
    </source>
</evidence>
<dbReference type="GO" id="GO:2001295">
    <property type="term" value="P:malonyl-CoA biosynthetic process"/>
    <property type="evidence" value="ECO:0007669"/>
    <property type="project" value="UniProtKB-UniPathway"/>
</dbReference>
<dbReference type="InterPro" id="IPR005482">
    <property type="entry name" value="Biotin_COase_C"/>
</dbReference>
<dbReference type="InterPro" id="IPR011762">
    <property type="entry name" value="COA_CT_N"/>
</dbReference>
<evidence type="ECO:0000256" key="21">
    <source>
        <dbReference type="ARBA" id="ARBA00048600"/>
    </source>
</evidence>
<keyword evidence="8" id="KW-0597">Phosphoprotein</keyword>
<feature type="domain" description="Biotin carboxylation" evidence="25">
    <location>
        <begin position="48"/>
        <end position="555"/>
    </location>
</feature>
<dbReference type="STRING" id="210143.A0A1R3IT84"/>
<dbReference type="InterPro" id="IPR011764">
    <property type="entry name" value="Biotin_carboxylation_dom"/>
</dbReference>
<dbReference type="InterPro" id="IPR011053">
    <property type="entry name" value="Single_hybrid_motif"/>
</dbReference>
<evidence type="ECO:0000256" key="3">
    <source>
        <dbReference type="ARBA" id="ARBA00004956"/>
    </source>
</evidence>
<evidence type="ECO:0000256" key="15">
    <source>
        <dbReference type="ARBA" id="ARBA00023098"/>
    </source>
</evidence>
<evidence type="ECO:0000259" key="23">
    <source>
        <dbReference type="PROSITE" id="PS50968"/>
    </source>
</evidence>
<keyword evidence="19" id="KW-0511">Multifunctional enzyme</keyword>
<evidence type="ECO:0000256" key="12">
    <source>
        <dbReference type="ARBA" id="ARBA00022832"/>
    </source>
</evidence>
<keyword evidence="14" id="KW-0460">Magnesium</keyword>
<evidence type="ECO:0000256" key="9">
    <source>
        <dbReference type="ARBA" id="ARBA00022598"/>
    </source>
</evidence>
<dbReference type="Pfam" id="PF01039">
    <property type="entry name" value="Carboxyl_trans"/>
    <property type="match status" value="1"/>
</dbReference>
<dbReference type="SUPFAM" id="SSF52096">
    <property type="entry name" value="ClpP/crotonase"/>
    <property type="match status" value="2"/>
</dbReference>
<dbReference type="PROSITE" id="PS00188">
    <property type="entry name" value="BIOTIN"/>
    <property type="match status" value="1"/>
</dbReference>
<keyword evidence="29" id="KW-1185">Reference proteome</keyword>
<keyword evidence="6" id="KW-0444">Lipid biosynthesis</keyword>
<dbReference type="SUPFAM" id="SSF52440">
    <property type="entry name" value="PreATP-grasp domain"/>
    <property type="match status" value="1"/>
</dbReference>
<dbReference type="InterPro" id="IPR011763">
    <property type="entry name" value="COA_CT_C"/>
</dbReference>
<dbReference type="EMBL" id="AWWV01009555">
    <property type="protein sequence ID" value="OMO85801.1"/>
    <property type="molecule type" value="Genomic_DNA"/>
</dbReference>
<evidence type="ECO:0000259" key="26">
    <source>
        <dbReference type="PROSITE" id="PS50980"/>
    </source>
</evidence>
<keyword evidence="5" id="KW-0963">Cytoplasm</keyword>
<keyword evidence="15" id="KW-0443">Lipid metabolism</keyword>
<keyword evidence="16" id="KW-0275">Fatty acid biosynthesis</keyword>
<dbReference type="InterPro" id="IPR005479">
    <property type="entry name" value="CPAse_ATP-bd"/>
</dbReference>
<evidence type="ECO:0000259" key="25">
    <source>
        <dbReference type="PROSITE" id="PS50979"/>
    </source>
</evidence>
<dbReference type="PROSITE" id="PS50975">
    <property type="entry name" value="ATP_GRASP"/>
    <property type="match status" value="1"/>
</dbReference>
<dbReference type="InterPro" id="IPR049076">
    <property type="entry name" value="ACCA"/>
</dbReference>
<comment type="pathway">
    <text evidence="3">Lipid metabolism; malonyl-CoA biosynthesis; malonyl-CoA from acetyl-CoA: step 1/1.</text>
</comment>
<keyword evidence="10" id="KW-0479">Metal-binding</keyword>
<dbReference type="Proteomes" id="UP000188268">
    <property type="component" value="Unassembled WGS sequence"/>
</dbReference>
<keyword evidence="12" id="KW-0276">Fatty acid metabolism</keyword>
<dbReference type="SUPFAM" id="SSF51230">
    <property type="entry name" value="Single hybrid motif"/>
    <property type="match status" value="1"/>
</dbReference>
<keyword evidence="11 22" id="KW-0547">Nucleotide-binding</keyword>
<keyword evidence="18" id="KW-0092">Biotin</keyword>